<feature type="compositionally biased region" description="Polar residues" evidence="1">
    <location>
        <begin position="38"/>
        <end position="55"/>
    </location>
</feature>
<sequence>MKSASIIIACVLFTEVFTSPTKRQTNNKNVSPGAIDSNYPSNSDNIYQTSNGPNAFPQANNGPDPFPQINNNPNQFNPLFPTNNGLNPFAPMINVPNPLRQIQEENTDNEDTKAPKNYFYSFPRANIIKIYYISGKSEPYDEPDVPGKGPKIGSSPIPTAAIASLSGGNFG</sequence>
<name>A0A6P7H4H0_DIAVI</name>
<dbReference type="AlphaFoldDB" id="A0A6P7H4H0"/>
<evidence type="ECO:0000313" key="3">
    <source>
        <dbReference type="RefSeq" id="XP_028150900.1"/>
    </source>
</evidence>
<feature type="region of interest" description="Disordered" evidence="1">
    <location>
        <begin position="22"/>
        <end position="55"/>
    </location>
</feature>
<reference evidence="3" key="1">
    <citation type="submission" date="2025-08" db="UniProtKB">
        <authorList>
            <consortium name="RefSeq"/>
        </authorList>
    </citation>
    <scope>IDENTIFICATION</scope>
    <source>
        <tissue evidence="3">Whole insect</tissue>
    </source>
</reference>
<feature type="signal peptide" evidence="2">
    <location>
        <begin position="1"/>
        <end position="18"/>
    </location>
</feature>
<accession>A0A6P7H4H0</accession>
<gene>
    <name evidence="3" type="primary">LOC114344255</name>
</gene>
<organism evidence="3">
    <name type="scientific">Diabrotica virgifera virgifera</name>
    <name type="common">western corn rootworm</name>
    <dbReference type="NCBI Taxonomy" id="50390"/>
    <lineage>
        <taxon>Eukaryota</taxon>
        <taxon>Metazoa</taxon>
        <taxon>Ecdysozoa</taxon>
        <taxon>Arthropoda</taxon>
        <taxon>Hexapoda</taxon>
        <taxon>Insecta</taxon>
        <taxon>Pterygota</taxon>
        <taxon>Neoptera</taxon>
        <taxon>Endopterygota</taxon>
        <taxon>Coleoptera</taxon>
        <taxon>Polyphaga</taxon>
        <taxon>Cucujiformia</taxon>
        <taxon>Chrysomeloidea</taxon>
        <taxon>Chrysomelidae</taxon>
        <taxon>Galerucinae</taxon>
        <taxon>Diabroticina</taxon>
        <taxon>Diabroticites</taxon>
        <taxon>Diabrotica</taxon>
    </lineage>
</organism>
<dbReference type="RefSeq" id="XP_028150900.1">
    <property type="nucleotide sequence ID" value="XM_028295099.1"/>
</dbReference>
<protein>
    <submittedName>
        <fullName evidence="3">Uncharacterized protein LOC114344255 isoform X1</fullName>
    </submittedName>
</protein>
<evidence type="ECO:0000256" key="2">
    <source>
        <dbReference type="SAM" id="SignalP"/>
    </source>
</evidence>
<dbReference type="InParanoid" id="A0A6P7H4H0"/>
<keyword evidence="2" id="KW-0732">Signal</keyword>
<proteinExistence type="predicted"/>
<evidence type="ECO:0000256" key="1">
    <source>
        <dbReference type="SAM" id="MobiDB-lite"/>
    </source>
</evidence>
<feature type="chain" id="PRO_5027672848" evidence="2">
    <location>
        <begin position="19"/>
        <end position="171"/>
    </location>
</feature>